<protein>
    <submittedName>
        <fullName evidence="1">Uncharacterized protein</fullName>
    </submittedName>
</protein>
<dbReference type="EMBL" id="PFRD01000095">
    <property type="protein sequence ID" value="PJC56006.1"/>
    <property type="molecule type" value="Genomic_DNA"/>
</dbReference>
<dbReference type="AlphaFoldDB" id="A0A2M8FED8"/>
<comment type="caution">
    <text evidence="1">The sequence shown here is derived from an EMBL/GenBank/DDBJ whole genome shotgun (WGS) entry which is preliminary data.</text>
</comment>
<proteinExistence type="predicted"/>
<dbReference type="Proteomes" id="UP000230391">
    <property type="component" value="Unassembled WGS sequence"/>
</dbReference>
<organism evidence="1 2">
    <name type="scientific">Candidatus Kaiserbacteria bacterium CG_4_9_14_0_2_um_filter_41_32</name>
    <dbReference type="NCBI Taxonomy" id="1974601"/>
    <lineage>
        <taxon>Bacteria</taxon>
        <taxon>Candidatus Kaiseribacteriota</taxon>
    </lineage>
</organism>
<sequence length="61" mass="6983">MRKIISENEVTGNSSRGRNNFIKNIMVNSKTPTEWFEGGFFVLHIFILDIDIGFKPIKKPG</sequence>
<evidence type="ECO:0000313" key="1">
    <source>
        <dbReference type="EMBL" id="PJC56006.1"/>
    </source>
</evidence>
<reference evidence="2" key="1">
    <citation type="submission" date="2017-09" db="EMBL/GenBank/DDBJ databases">
        <title>Depth-based differentiation of microbial function through sediment-hosted aquifers and enrichment of novel symbionts in the deep terrestrial subsurface.</title>
        <authorList>
            <person name="Probst A.J."/>
            <person name="Ladd B."/>
            <person name="Jarett J.K."/>
            <person name="Geller-Mcgrath D.E."/>
            <person name="Sieber C.M.K."/>
            <person name="Emerson J.B."/>
            <person name="Anantharaman K."/>
            <person name="Thomas B.C."/>
            <person name="Malmstrom R."/>
            <person name="Stieglmeier M."/>
            <person name="Klingl A."/>
            <person name="Woyke T."/>
            <person name="Ryan C.M."/>
            <person name="Banfield J.F."/>
        </authorList>
    </citation>
    <scope>NUCLEOTIDE SEQUENCE [LARGE SCALE GENOMIC DNA]</scope>
</reference>
<accession>A0A2M8FED8</accession>
<gene>
    <name evidence="1" type="ORF">CO026_02635</name>
</gene>
<name>A0A2M8FED8_9BACT</name>
<evidence type="ECO:0000313" key="2">
    <source>
        <dbReference type="Proteomes" id="UP000230391"/>
    </source>
</evidence>